<organism evidence="1 4">
    <name type="scientific">Yersinia pekkanenii</name>
    <dbReference type="NCBI Taxonomy" id="1288385"/>
    <lineage>
        <taxon>Bacteria</taxon>
        <taxon>Pseudomonadati</taxon>
        <taxon>Pseudomonadota</taxon>
        <taxon>Gammaproteobacteria</taxon>
        <taxon>Enterobacterales</taxon>
        <taxon>Yersiniaceae</taxon>
        <taxon>Yersinia</taxon>
    </lineage>
</organism>
<dbReference type="InterPro" id="IPR009610">
    <property type="entry name" value="CbtA_toxin"/>
</dbReference>
<dbReference type="Pfam" id="PF06755">
    <property type="entry name" value="CbtA_toxin"/>
    <property type="match status" value="1"/>
</dbReference>
<dbReference type="EMBL" id="CQAZ01000048">
    <property type="protein sequence ID" value="CNI42344.1"/>
    <property type="molecule type" value="Genomic_DNA"/>
</dbReference>
<dbReference type="Proteomes" id="UP000044625">
    <property type="component" value="Unassembled WGS sequence"/>
</dbReference>
<evidence type="ECO:0000313" key="2">
    <source>
        <dbReference type="EMBL" id="CRY65819.1"/>
    </source>
</evidence>
<gene>
    <name evidence="1" type="primary">ykfI</name>
    <name evidence="1" type="ORF">ERS008529_03984</name>
    <name evidence="2" type="ORF">ERS137968_01528</name>
</gene>
<keyword evidence="3" id="KW-1185">Reference proteome</keyword>
<reference evidence="1" key="2">
    <citation type="submission" date="2015-03" db="EMBL/GenBank/DDBJ databases">
        <authorList>
            <person name="Murphy D."/>
        </authorList>
    </citation>
    <scope>NUCLEOTIDE SEQUENCE [LARGE SCALE GENOMIC DNA]</scope>
    <source>
        <strain evidence="1">A125KOH2</strain>
    </source>
</reference>
<reference evidence="2 3" key="1">
    <citation type="submission" date="2015-03" db="EMBL/GenBank/DDBJ databases">
        <authorList>
            <consortium name="Pathogen Informatics"/>
            <person name="Murphy D."/>
        </authorList>
    </citation>
    <scope>NUCLEOTIDE SEQUENCE [LARGE SCALE GENOMIC DNA]</scope>
    <source>
        <strain evidence="3">type strain: CIP110230</strain>
        <strain evidence="2">Type strain: CIP110230</strain>
    </source>
</reference>
<dbReference type="RefSeq" id="WP_049614835.1">
    <property type="nucleotide sequence ID" value="NZ_CAWMMU010000005.1"/>
</dbReference>
<dbReference type="STRING" id="1288385.ERS137968_01528"/>
<evidence type="ECO:0000313" key="4">
    <source>
        <dbReference type="Proteomes" id="UP000045840"/>
    </source>
</evidence>
<name>A0A0T9R394_9GAMM</name>
<proteinExistence type="predicted"/>
<dbReference type="Proteomes" id="UP000045840">
    <property type="component" value="Unassembled WGS sequence"/>
</dbReference>
<sequence>MKPNPTTAGALPVPAIYQQLLAFLLEHHYGLSLNDTPYHDEQAIAQQIEQGISVGDTINTLVEKYALVRIGRNGFSVLAQDPMLSKGDIARARQAVGLWRAHFPPTLLYPTESLNPIPQRPLT</sequence>
<dbReference type="AlphaFoldDB" id="A0A0T9R394"/>
<accession>A0A0T9R394</accession>
<protein>
    <submittedName>
        <fullName evidence="1">Ypjf toxin protein</fullName>
    </submittedName>
</protein>
<reference evidence="4" key="3">
    <citation type="submission" date="2015-03" db="EMBL/GenBank/DDBJ databases">
        <authorList>
            <consortium name="Pathogen Informatics"/>
        </authorList>
    </citation>
    <scope>NUCLEOTIDE SEQUENCE [LARGE SCALE GENOMIC DNA]</scope>
    <source>
        <strain evidence="4">A125KOH2</strain>
    </source>
</reference>
<evidence type="ECO:0000313" key="1">
    <source>
        <dbReference type="EMBL" id="CNI42344.1"/>
    </source>
</evidence>
<evidence type="ECO:0000313" key="3">
    <source>
        <dbReference type="Proteomes" id="UP000044625"/>
    </source>
</evidence>
<dbReference type="EMBL" id="CWJL01000005">
    <property type="protein sequence ID" value="CRY65819.1"/>
    <property type="molecule type" value="Genomic_DNA"/>
</dbReference>
<dbReference type="OrthoDB" id="6580484at2"/>